<evidence type="ECO:0000313" key="1">
    <source>
        <dbReference type="EMBL" id="OGN08101.1"/>
    </source>
</evidence>
<dbReference type="AlphaFoldDB" id="A0A1F8F4P6"/>
<dbReference type="EMBL" id="MGJL01000011">
    <property type="protein sequence ID" value="OGN08101.1"/>
    <property type="molecule type" value="Genomic_DNA"/>
</dbReference>
<reference evidence="1 2" key="1">
    <citation type="journal article" date="2016" name="Nat. Commun.">
        <title>Thousands of microbial genomes shed light on interconnected biogeochemical processes in an aquifer system.</title>
        <authorList>
            <person name="Anantharaman K."/>
            <person name="Brown C.T."/>
            <person name="Hug L.A."/>
            <person name="Sharon I."/>
            <person name="Castelle C.J."/>
            <person name="Probst A.J."/>
            <person name="Thomas B.C."/>
            <person name="Singh A."/>
            <person name="Wilkins M.J."/>
            <person name="Karaoz U."/>
            <person name="Brodie E.L."/>
            <person name="Williams K.H."/>
            <person name="Hubbard S.S."/>
            <person name="Banfield J.F."/>
        </authorList>
    </citation>
    <scope>NUCLEOTIDE SEQUENCE [LARGE SCALE GENOMIC DNA]</scope>
</reference>
<gene>
    <name evidence="1" type="ORF">A2750_01465</name>
</gene>
<evidence type="ECO:0000313" key="2">
    <source>
        <dbReference type="Proteomes" id="UP000178023"/>
    </source>
</evidence>
<protein>
    <submittedName>
        <fullName evidence="1">Uncharacterized protein</fullName>
    </submittedName>
</protein>
<proteinExistence type="predicted"/>
<name>A0A1F8F4P6_9BACT</name>
<accession>A0A1F8F4P6</accession>
<organism evidence="1 2">
    <name type="scientific">Candidatus Yanofskybacteria bacterium RIFCSPHIGHO2_01_FULL_45_42</name>
    <dbReference type="NCBI Taxonomy" id="1802671"/>
    <lineage>
        <taxon>Bacteria</taxon>
        <taxon>Candidatus Yanofskyibacteriota</taxon>
    </lineage>
</organism>
<sequence length="68" mass="7541">MPNPASLGDLLSRKAADLATHLSAIAARATKEEEIRIETERQLAFIEREAEVKLSGQHEFTVAMENSF</sequence>
<comment type="caution">
    <text evidence="1">The sequence shown here is derived from an EMBL/GenBank/DDBJ whole genome shotgun (WGS) entry which is preliminary data.</text>
</comment>
<dbReference type="Proteomes" id="UP000178023">
    <property type="component" value="Unassembled WGS sequence"/>
</dbReference>